<dbReference type="EMBL" id="CAJOBA010047045">
    <property type="protein sequence ID" value="CAF4196616.1"/>
    <property type="molecule type" value="Genomic_DNA"/>
</dbReference>
<keyword evidence="2 6" id="KW-0328">Glycosyltransferase</keyword>
<dbReference type="InterPro" id="IPR000768">
    <property type="entry name" value="ART"/>
</dbReference>
<keyword evidence="6" id="KW-0521">NADP</keyword>
<evidence type="ECO:0000313" key="10">
    <source>
        <dbReference type="EMBL" id="CAF4386548.1"/>
    </source>
</evidence>
<keyword evidence="3 6" id="KW-0808">Transferase</keyword>
<protein>
    <recommendedName>
        <fullName evidence="6">NAD(P)(+)--arginine ADP-ribosyltransferase</fullName>
        <ecNumber evidence="6">2.4.2.31</ecNumber>
    </recommendedName>
    <alternativeName>
        <fullName evidence="6">Mono(ADP-ribosyl)transferase</fullName>
    </alternativeName>
</protein>
<dbReference type="Pfam" id="PF01129">
    <property type="entry name" value="ART"/>
    <property type="match status" value="1"/>
</dbReference>
<sequence>MSSSEKSRKMQDILKDLCAFNPMTALPLDRLPHDCYMISVGGLTNMGDIKELKRMVDEQQISSQTEVENQAEYGLMNSENMESFLELIELAGSTEQLENERKSHYVYEDNFNSQLKNMIKSTASFQYLVNVCYRYEKTSTANVDKVMAAHNRRAVETYLYFVEKNVTKDEAKAMAFALSFYTGAKSETCSRGASLIARKGNDVQIEEKTVNELEEAAIILYYLVKALSYIPFYWGYVTRACRLTFDEIQMYYPGRVVTWIQFSSSKKGKQGHDSNAFKERNILFKIYSLTGRLIRRFSNYDDEDEVLFLPHSTFIVFNRKVYSAEQKQVIYMRQVELGFCKWSVLWVDDQIFDENWENKEHMEYAAIQALDLNVHFIPKSSTDSALSFLRSAFGQRLKNQDKFRIVTDMNRENEVPIHNAGARLIKAVRQMGFKNECMVFTSDKKKAERILSSELSSREQQGVIVSTYTEDLRNFVNFDRPREQKTGKKISVFASHAC</sequence>
<keyword evidence="11" id="KW-1185">Reference proteome</keyword>
<dbReference type="AlphaFoldDB" id="A0A815V1X0"/>
<evidence type="ECO:0000256" key="2">
    <source>
        <dbReference type="ARBA" id="ARBA00022676"/>
    </source>
</evidence>
<evidence type="ECO:0000313" key="9">
    <source>
        <dbReference type="EMBL" id="CAF4196616.1"/>
    </source>
</evidence>
<keyword evidence="4" id="KW-0548">Nucleotidyltransferase</keyword>
<accession>A0A815V1X0</accession>
<dbReference type="GO" id="GO:0016779">
    <property type="term" value="F:nucleotidyltransferase activity"/>
    <property type="evidence" value="ECO:0007669"/>
    <property type="project" value="UniProtKB-KW"/>
</dbReference>
<evidence type="ECO:0000256" key="6">
    <source>
        <dbReference type="RuleBase" id="RU361228"/>
    </source>
</evidence>
<evidence type="ECO:0000313" key="11">
    <source>
        <dbReference type="Proteomes" id="UP000663829"/>
    </source>
</evidence>
<evidence type="ECO:0000256" key="3">
    <source>
        <dbReference type="ARBA" id="ARBA00022679"/>
    </source>
</evidence>
<gene>
    <name evidence="8" type="ORF">GPM918_LOCUS37858</name>
    <name evidence="7" type="ORF">OVA965_LOCUS32471</name>
    <name evidence="10" type="ORF">SRO942_LOCUS38645</name>
    <name evidence="9" type="ORF">TMI583_LOCUS33328</name>
</gene>
<name>A0A815V1X0_9BILA</name>
<evidence type="ECO:0000256" key="5">
    <source>
        <dbReference type="ARBA" id="ARBA00047597"/>
    </source>
</evidence>
<comment type="catalytic activity">
    <reaction evidence="5 6">
        <text>L-arginyl-[protein] + NAD(+) = N(omega)-(ADP-D-ribosyl)-L-arginyl-[protein] + nicotinamide + H(+)</text>
        <dbReference type="Rhea" id="RHEA:19149"/>
        <dbReference type="Rhea" id="RHEA-COMP:10532"/>
        <dbReference type="Rhea" id="RHEA-COMP:15087"/>
        <dbReference type="ChEBI" id="CHEBI:15378"/>
        <dbReference type="ChEBI" id="CHEBI:17154"/>
        <dbReference type="ChEBI" id="CHEBI:29965"/>
        <dbReference type="ChEBI" id="CHEBI:57540"/>
        <dbReference type="ChEBI" id="CHEBI:142554"/>
        <dbReference type="EC" id="2.4.2.31"/>
    </reaction>
</comment>
<dbReference type="EMBL" id="CAJNOK010025343">
    <property type="protein sequence ID" value="CAF1388804.1"/>
    <property type="molecule type" value="Genomic_DNA"/>
</dbReference>
<dbReference type="Proteomes" id="UP000682733">
    <property type="component" value="Unassembled WGS sequence"/>
</dbReference>
<dbReference type="Proteomes" id="UP000677228">
    <property type="component" value="Unassembled WGS sequence"/>
</dbReference>
<dbReference type="SUPFAM" id="SSF56399">
    <property type="entry name" value="ADP-ribosylation"/>
    <property type="match status" value="1"/>
</dbReference>
<dbReference type="OrthoDB" id="423533at2759"/>
<keyword evidence="6" id="KW-0520">NAD</keyword>
<dbReference type="Proteomes" id="UP000681722">
    <property type="component" value="Unassembled WGS sequence"/>
</dbReference>
<comment type="caution">
    <text evidence="8">The sequence shown here is derived from an EMBL/GenBank/DDBJ whole genome shotgun (WGS) entry which is preliminary data.</text>
</comment>
<proteinExistence type="inferred from homology"/>
<organism evidence="8 11">
    <name type="scientific">Didymodactylos carnosus</name>
    <dbReference type="NCBI Taxonomy" id="1234261"/>
    <lineage>
        <taxon>Eukaryota</taxon>
        <taxon>Metazoa</taxon>
        <taxon>Spiralia</taxon>
        <taxon>Gnathifera</taxon>
        <taxon>Rotifera</taxon>
        <taxon>Eurotatoria</taxon>
        <taxon>Bdelloidea</taxon>
        <taxon>Philodinida</taxon>
        <taxon>Philodinidae</taxon>
        <taxon>Didymodactylos</taxon>
    </lineage>
</organism>
<reference evidence="8" key="1">
    <citation type="submission" date="2021-02" db="EMBL/GenBank/DDBJ databases">
        <authorList>
            <person name="Nowell W R."/>
        </authorList>
    </citation>
    <scope>NUCLEOTIDE SEQUENCE</scope>
</reference>
<evidence type="ECO:0000313" key="7">
    <source>
        <dbReference type="EMBL" id="CAF1388804.1"/>
    </source>
</evidence>
<dbReference type="GO" id="GO:0106274">
    <property type="term" value="F:NAD+-protein-arginine ADP-ribosyltransferase activity"/>
    <property type="evidence" value="ECO:0007669"/>
    <property type="project" value="UniProtKB-EC"/>
</dbReference>
<evidence type="ECO:0000256" key="1">
    <source>
        <dbReference type="ARBA" id="ARBA00009558"/>
    </source>
</evidence>
<dbReference type="EMBL" id="CAJOBC010090009">
    <property type="protein sequence ID" value="CAF4386548.1"/>
    <property type="molecule type" value="Genomic_DNA"/>
</dbReference>
<dbReference type="Gene3D" id="3.90.176.10">
    <property type="entry name" value="Toxin ADP-ribosyltransferase, Chain A, domain 1"/>
    <property type="match status" value="1"/>
</dbReference>
<evidence type="ECO:0000313" key="8">
    <source>
        <dbReference type="EMBL" id="CAF1527402.1"/>
    </source>
</evidence>
<dbReference type="EC" id="2.4.2.31" evidence="6"/>
<evidence type="ECO:0000256" key="4">
    <source>
        <dbReference type="ARBA" id="ARBA00022695"/>
    </source>
</evidence>
<dbReference type="EMBL" id="CAJNOQ010024438">
    <property type="protein sequence ID" value="CAF1527402.1"/>
    <property type="molecule type" value="Genomic_DNA"/>
</dbReference>
<comment type="similarity">
    <text evidence="1 6">Belongs to the Arg-specific ADP-ribosyltransferase family.</text>
</comment>
<dbReference type="Proteomes" id="UP000663829">
    <property type="component" value="Unassembled WGS sequence"/>
</dbReference>